<evidence type="ECO:0000313" key="3">
    <source>
        <dbReference type="Proteomes" id="UP000254893"/>
    </source>
</evidence>
<dbReference type="AlphaFoldDB" id="A0A380C695"/>
<organism evidence="2 3">
    <name type="scientific">Sphingobacterium spiritivorum</name>
    <name type="common">Flavobacterium spiritivorum</name>
    <dbReference type="NCBI Taxonomy" id="258"/>
    <lineage>
        <taxon>Bacteria</taxon>
        <taxon>Pseudomonadati</taxon>
        <taxon>Bacteroidota</taxon>
        <taxon>Sphingobacteriia</taxon>
        <taxon>Sphingobacteriales</taxon>
        <taxon>Sphingobacteriaceae</taxon>
        <taxon>Sphingobacterium</taxon>
    </lineage>
</organism>
<feature type="compositionally biased region" description="Basic and acidic residues" evidence="1">
    <location>
        <begin position="152"/>
        <end position="161"/>
    </location>
</feature>
<gene>
    <name evidence="2" type="ORF">NCTC11388_02288</name>
</gene>
<proteinExistence type="predicted"/>
<protein>
    <submittedName>
        <fullName evidence="2">Uncharacterized protein</fullName>
    </submittedName>
</protein>
<dbReference type="EMBL" id="UGYW01000002">
    <property type="protein sequence ID" value="SUJ13720.1"/>
    <property type="molecule type" value="Genomic_DNA"/>
</dbReference>
<accession>A0A380C695</accession>
<reference evidence="2 3" key="1">
    <citation type="submission" date="2018-06" db="EMBL/GenBank/DDBJ databases">
        <authorList>
            <consortium name="Pathogen Informatics"/>
            <person name="Doyle S."/>
        </authorList>
    </citation>
    <scope>NUCLEOTIDE SEQUENCE [LARGE SCALE GENOMIC DNA]</scope>
    <source>
        <strain evidence="2 3">NCTC11388</strain>
    </source>
</reference>
<sequence>MENVMRKPLKINNLTELKAEIARLNELKFEQEAYLKDQYHLLNRKIEAPVRLFRSITSRIPGVDIVTQLFSSSGNKTTEEGEGGGWATKALRIGVPFLLNKFFLKRAGWLKKALVLLASETAIGQVNKDKISSAISKLSDYIRPGKKKEKKIKPVIEEDAPHFGIPPDSETY</sequence>
<dbReference type="Proteomes" id="UP000254893">
    <property type="component" value="Unassembled WGS sequence"/>
</dbReference>
<evidence type="ECO:0000313" key="2">
    <source>
        <dbReference type="EMBL" id="SUJ13720.1"/>
    </source>
</evidence>
<name>A0A380C695_SPHSI</name>
<feature type="region of interest" description="Disordered" evidence="1">
    <location>
        <begin position="148"/>
        <end position="172"/>
    </location>
</feature>
<evidence type="ECO:0000256" key="1">
    <source>
        <dbReference type="SAM" id="MobiDB-lite"/>
    </source>
</evidence>